<dbReference type="GO" id="GO:0016020">
    <property type="term" value="C:membrane"/>
    <property type="evidence" value="ECO:0007669"/>
    <property type="project" value="UniProtKB-SubCell"/>
</dbReference>
<protein>
    <recommendedName>
        <fullName evidence="6">Ion transport domain-containing protein</fullName>
    </recommendedName>
</protein>
<evidence type="ECO:0000313" key="7">
    <source>
        <dbReference type="EnsemblMetazoa" id="XP_030855110"/>
    </source>
</evidence>
<dbReference type="InterPro" id="IPR005821">
    <property type="entry name" value="Ion_trans_dom"/>
</dbReference>
<dbReference type="GeneID" id="115919080"/>
<sequence length="395" mass="45478">MLIAYCALKVPLCLFKREKEIARKLEFDGQWITEQPTRDDIKGQWDSLAISTVSFPVYYWDKFVKKKVLKKYEDAVGEDKLCAMLGMEIGENPMAGNPTENPNQGLFSSMLTSLDWKYHIWKCGVIGTDNSFLYIAWYLLFSLLGHINPFFFAAHLLDIAMGFKTLRTVLQSVTHNGKQLVLTLMMTCVIIYLYTVLAFNFFRKFYTKDDEGEIEYKCHNMMSCFVFHLHSGLRAGGGIADEIEAPDGDVYEYYRIIFDITFFFFVIVILLAIIQGLIIDAFGELRDQLEQVREDMETKCFICSIGREYFDKLPHGFELHTSKEHDLSNYMFFLMYLINKPETEHTGQESYVWQLYQQRAGISSPLATASASSTMTSKHDEEEGINDLGTVMVTS</sequence>
<keyword evidence="2 5" id="KW-0812">Transmembrane</keyword>
<feature type="transmembrane region" description="Helical" evidence="5">
    <location>
        <begin position="135"/>
        <end position="159"/>
    </location>
</feature>
<evidence type="ECO:0000256" key="1">
    <source>
        <dbReference type="ARBA" id="ARBA00004141"/>
    </source>
</evidence>
<dbReference type="Proteomes" id="UP000007110">
    <property type="component" value="Unassembled WGS sequence"/>
</dbReference>
<dbReference type="OrthoDB" id="300855at2759"/>
<dbReference type="GO" id="GO:0006816">
    <property type="term" value="P:calcium ion transport"/>
    <property type="evidence" value="ECO:0007669"/>
    <property type="project" value="InterPro"/>
</dbReference>
<dbReference type="PANTHER" id="PTHR46399">
    <property type="entry name" value="B30.2/SPRY DOMAIN-CONTAINING PROTEIN"/>
    <property type="match status" value="1"/>
</dbReference>
<keyword evidence="4 5" id="KW-0472">Membrane</keyword>
<comment type="subcellular location">
    <subcellularLocation>
        <location evidence="1">Membrane</location>
        <topology evidence="1">Multi-pass membrane protein</topology>
    </subcellularLocation>
</comment>
<keyword evidence="3 5" id="KW-1133">Transmembrane helix</keyword>
<accession>A0A7M7PQT2</accession>
<dbReference type="Pfam" id="PF00520">
    <property type="entry name" value="Ion_trans"/>
    <property type="match status" value="1"/>
</dbReference>
<dbReference type="AlphaFoldDB" id="A0A7M7PQT2"/>
<evidence type="ECO:0000259" key="6">
    <source>
        <dbReference type="Pfam" id="PF00520"/>
    </source>
</evidence>
<name>A0A7M7PQT2_STRPU</name>
<reference evidence="8" key="1">
    <citation type="submission" date="2015-02" db="EMBL/GenBank/DDBJ databases">
        <title>Genome sequencing for Strongylocentrotus purpuratus.</title>
        <authorList>
            <person name="Murali S."/>
            <person name="Liu Y."/>
            <person name="Vee V."/>
            <person name="English A."/>
            <person name="Wang M."/>
            <person name="Skinner E."/>
            <person name="Han Y."/>
            <person name="Muzny D.M."/>
            <person name="Worley K.C."/>
            <person name="Gibbs R.A."/>
        </authorList>
    </citation>
    <scope>NUCLEOTIDE SEQUENCE</scope>
</reference>
<dbReference type="FunFam" id="1.10.287.70:FF:000017">
    <property type="entry name" value="ryanodine receptor isoform X2"/>
    <property type="match status" value="1"/>
</dbReference>
<evidence type="ECO:0000256" key="2">
    <source>
        <dbReference type="ARBA" id="ARBA00022692"/>
    </source>
</evidence>
<keyword evidence="8" id="KW-1185">Reference proteome</keyword>
<evidence type="ECO:0000256" key="3">
    <source>
        <dbReference type="ARBA" id="ARBA00022989"/>
    </source>
</evidence>
<proteinExistence type="predicted"/>
<dbReference type="GO" id="GO:0005216">
    <property type="term" value="F:monoatomic ion channel activity"/>
    <property type="evidence" value="ECO:0007669"/>
    <property type="project" value="InterPro"/>
</dbReference>
<organism evidence="7 8">
    <name type="scientific">Strongylocentrotus purpuratus</name>
    <name type="common">Purple sea urchin</name>
    <dbReference type="NCBI Taxonomy" id="7668"/>
    <lineage>
        <taxon>Eukaryota</taxon>
        <taxon>Metazoa</taxon>
        <taxon>Echinodermata</taxon>
        <taxon>Eleutherozoa</taxon>
        <taxon>Echinozoa</taxon>
        <taxon>Echinoidea</taxon>
        <taxon>Euechinoidea</taxon>
        <taxon>Echinacea</taxon>
        <taxon>Camarodonta</taxon>
        <taxon>Echinidea</taxon>
        <taxon>Strongylocentrotidae</taxon>
        <taxon>Strongylocentrotus</taxon>
    </lineage>
</organism>
<dbReference type="EnsemblMetazoa" id="XM_030999250">
    <property type="protein sequence ID" value="XP_030855110"/>
    <property type="gene ID" value="LOC115919080"/>
</dbReference>
<dbReference type="OMA" id="MEIGENP"/>
<evidence type="ECO:0000313" key="8">
    <source>
        <dbReference type="Proteomes" id="UP000007110"/>
    </source>
</evidence>
<dbReference type="KEGG" id="spu:115919080"/>
<feature type="transmembrane region" description="Helical" evidence="5">
    <location>
        <begin position="180"/>
        <end position="202"/>
    </location>
</feature>
<dbReference type="InParanoid" id="A0A7M7PQT2"/>
<feature type="transmembrane region" description="Helical" evidence="5">
    <location>
        <begin position="256"/>
        <end position="279"/>
    </location>
</feature>
<dbReference type="Gene3D" id="1.10.287.70">
    <property type="match status" value="1"/>
</dbReference>
<feature type="domain" description="Ion transport" evidence="6">
    <location>
        <begin position="143"/>
        <end position="288"/>
    </location>
</feature>
<evidence type="ECO:0000256" key="5">
    <source>
        <dbReference type="SAM" id="Phobius"/>
    </source>
</evidence>
<reference evidence="7" key="2">
    <citation type="submission" date="2021-01" db="UniProtKB">
        <authorList>
            <consortium name="EnsemblMetazoa"/>
        </authorList>
    </citation>
    <scope>IDENTIFICATION</scope>
</reference>
<dbReference type="RefSeq" id="XP_030855110.1">
    <property type="nucleotide sequence ID" value="XM_030999250.1"/>
</dbReference>
<evidence type="ECO:0000256" key="4">
    <source>
        <dbReference type="ARBA" id="ARBA00023136"/>
    </source>
</evidence>
<dbReference type="PANTHER" id="PTHR46399:SF8">
    <property type="entry name" value="B30.2_SPRY DOMAIN-CONTAINING PROTEIN"/>
    <property type="match status" value="1"/>
</dbReference>
<dbReference type="InterPro" id="IPR015925">
    <property type="entry name" value="Ryanodine_IP3_receptor"/>
</dbReference>